<protein>
    <submittedName>
        <fullName evidence="3">Uncharacterized protein</fullName>
    </submittedName>
</protein>
<evidence type="ECO:0000256" key="1">
    <source>
        <dbReference type="SAM" id="MobiDB-lite"/>
    </source>
</evidence>
<dbReference type="AlphaFoldDB" id="A0A1I7IC71"/>
<feature type="region of interest" description="Disordered" evidence="1">
    <location>
        <begin position="1"/>
        <end position="27"/>
    </location>
</feature>
<dbReference type="Proteomes" id="UP000182491">
    <property type="component" value="Unassembled WGS sequence"/>
</dbReference>
<sequence>MLTKEAPYTPREKSRKKAKPNKLNLYSHSDPNLKERAFRRRIEWGAIAISVFLFSLLFGIFIA</sequence>
<proteinExistence type="predicted"/>
<keyword evidence="2" id="KW-0812">Transmembrane</keyword>
<evidence type="ECO:0000313" key="4">
    <source>
        <dbReference type="Proteomes" id="UP000182491"/>
    </source>
</evidence>
<reference evidence="4" key="1">
    <citation type="submission" date="2016-10" db="EMBL/GenBank/DDBJ databases">
        <authorList>
            <person name="Varghese N."/>
        </authorList>
    </citation>
    <scope>NUCLEOTIDE SEQUENCE [LARGE SCALE GENOMIC DNA]</scope>
    <source>
        <strain evidence="4">DSM 18820</strain>
    </source>
</reference>
<keyword evidence="2" id="KW-0472">Membrane</keyword>
<evidence type="ECO:0000313" key="3">
    <source>
        <dbReference type="EMBL" id="SFU70436.1"/>
    </source>
</evidence>
<evidence type="ECO:0000256" key="2">
    <source>
        <dbReference type="SAM" id="Phobius"/>
    </source>
</evidence>
<keyword evidence="2" id="KW-1133">Transmembrane helix</keyword>
<organism evidence="3 4">
    <name type="scientific">Pontibacter akesuensis</name>
    <dbReference type="NCBI Taxonomy" id="388950"/>
    <lineage>
        <taxon>Bacteria</taxon>
        <taxon>Pseudomonadati</taxon>
        <taxon>Bacteroidota</taxon>
        <taxon>Cytophagia</taxon>
        <taxon>Cytophagales</taxon>
        <taxon>Hymenobacteraceae</taxon>
        <taxon>Pontibacter</taxon>
    </lineage>
</organism>
<gene>
    <name evidence="3" type="ORF">SAMN04487941_2081</name>
</gene>
<accession>A0A1I7IC71</accession>
<keyword evidence="4" id="KW-1185">Reference proteome</keyword>
<dbReference type="EMBL" id="FPCA01000002">
    <property type="protein sequence ID" value="SFU70436.1"/>
    <property type="molecule type" value="Genomic_DNA"/>
</dbReference>
<name>A0A1I7IC71_9BACT</name>
<feature type="transmembrane region" description="Helical" evidence="2">
    <location>
        <begin position="44"/>
        <end position="62"/>
    </location>
</feature>